<dbReference type="AlphaFoldDB" id="A0A6N1VF18"/>
<dbReference type="EMBL" id="CP054836">
    <property type="protein sequence ID" value="QKV17729.1"/>
    <property type="molecule type" value="Genomic_DNA"/>
</dbReference>
<evidence type="ECO:0000256" key="1">
    <source>
        <dbReference type="SAM" id="MobiDB-lite"/>
    </source>
</evidence>
<reference evidence="2 3" key="1">
    <citation type="submission" date="2020-06" db="EMBL/GenBank/DDBJ databases">
        <title>Oricola thermophila sp. nov. isolated from a tidal sediments.</title>
        <authorList>
            <person name="Kwon K.K."/>
            <person name="Yang S.-H."/>
            <person name="Park M.-J."/>
        </authorList>
    </citation>
    <scope>NUCLEOTIDE SEQUENCE [LARGE SCALE GENOMIC DNA]</scope>
    <source>
        <strain evidence="2 3">MEBiC13590</strain>
    </source>
</reference>
<keyword evidence="3" id="KW-1185">Reference proteome</keyword>
<evidence type="ECO:0000313" key="3">
    <source>
        <dbReference type="Proteomes" id="UP000509367"/>
    </source>
</evidence>
<accession>A0A6N1VF18</accession>
<feature type="compositionally biased region" description="Polar residues" evidence="1">
    <location>
        <begin position="1"/>
        <end position="20"/>
    </location>
</feature>
<evidence type="ECO:0000313" key="2">
    <source>
        <dbReference type="EMBL" id="QKV17729.1"/>
    </source>
</evidence>
<gene>
    <name evidence="2" type="ORF">HTY61_04220</name>
</gene>
<dbReference type="Proteomes" id="UP000509367">
    <property type="component" value="Chromosome"/>
</dbReference>
<organism evidence="2 3">
    <name type="scientific">Oricola thermophila</name>
    <dbReference type="NCBI Taxonomy" id="2742145"/>
    <lineage>
        <taxon>Bacteria</taxon>
        <taxon>Pseudomonadati</taxon>
        <taxon>Pseudomonadota</taxon>
        <taxon>Alphaproteobacteria</taxon>
        <taxon>Hyphomicrobiales</taxon>
        <taxon>Ahrensiaceae</taxon>
        <taxon>Oricola</taxon>
    </lineage>
</organism>
<dbReference type="KEGG" id="orm:HTY61_04220"/>
<sequence>MTWMQGSSQGVTATVSNQPSVGMKGSDAGFGQATPSAEAHASHEDRAIPRDIRSAIGTPASALPFPDAAGPDGNMSAAPGDGDTIVSHLPDSANPGSRHSRILFDDAGTYRPAWAG</sequence>
<name>A0A6N1VF18_9HYPH</name>
<feature type="region of interest" description="Disordered" evidence="1">
    <location>
        <begin position="1"/>
        <end position="101"/>
    </location>
</feature>
<protein>
    <submittedName>
        <fullName evidence="2">Uncharacterized protein</fullName>
    </submittedName>
</protein>
<feature type="compositionally biased region" description="Basic and acidic residues" evidence="1">
    <location>
        <begin position="40"/>
        <end position="53"/>
    </location>
</feature>
<dbReference type="RefSeq" id="WP_175275626.1">
    <property type="nucleotide sequence ID" value="NZ_CP054836.1"/>
</dbReference>
<proteinExistence type="predicted"/>